<comment type="caution">
    <text evidence="1">The sequence shown here is derived from an EMBL/GenBank/DDBJ whole genome shotgun (WGS) entry which is preliminary data.</text>
</comment>
<name>A0A0F8WIG9_9ZZZZ</name>
<accession>A0A0F8WIG9</accession>
<proteinExistence type="predicted"/>
<protein>
    <submittedName>
        <fullName evidence="1">Uncharacterized protein</fullName>
    </submittedName>
</protein>
<gene>
    <name evidence="1" type="ORF">LCGC14_3064630</name>
</gene>
<sequence>MPTLAETRARVETDLDDATLQTILDSETESLQREAGGPTQTETQFASGLKKIILKRKPASITSITERGTLTAAPVTLATDDWRQTGLYGIYRLADGTNPAASWGAEVVIAYVPELDETLRDRVIFDLVQLAVEFRAFDSEEAGDWKGTQKDFNKRRKAVLAQVSEGHGLIS</sequence>
<dbReference type="AlphaFoldDB" id="A0A0F8WIG9"/>
<evidence type="ECO:0000313" key="1">
    <source>
        <dbReference type="EMBL" id="KKK56428.1"/>
    </source>
</evidence>
<reference evidence="1" key="1">
    <citation type="journal article" date="2015" name="Nature">
        <title>Complex archaea that bridge the gap between prokaryotes and eukaryotes.</title>
        <authorList>
            <person name="Spang A."/>
            <person name="Saw J.H."/>
            <person name="Jorgensen S.L."/>
            <person name="Zaremba-Niedzwiedzka K."/>
            <person name="Martijn J."/>
            <person name="Lind A.E."/>
            <person name="van Eijk R."/>
            <person name="Schleper C."/>
            <person name="Guy L."/>
            <person name="Ettema T.J."/>
        </authorList>
    </citation>
    <scope>NUCLEOTIDE SEQUENCE</scope>
</reference>
<organism evidence="1">
    <name type="scientific">marine sediment metagenome</name>
    <dbReference type="NCBI Taxonomy" id="412755"/>
    <lineage>
        <taxon>unclassified sequences</taxon>
        <taxon>metagenomes</taxon>
        <taxon>ecological metagenomes</taxon>
    </lineage>
</organism>
<dbReference type="EMBL" id="LAZR01065002">
    <property type="protein sequence ID" value="KKK56428.1"/>
    <property type="molecule type" value="Genomic_DNA"/>
</dbReference>